<dbReference type="GO" id="GO:0003677">
    <property type="term" value="F:DNA binding"/>
    <property type="evidence" value="ECO:0007669"/>
    <property type="project" value="UniProtKB-KW"/>
</dbReference>
<comment type="subcellular location">
    <subcellularLocation>
        <location evidence="2">Chromosome</location>
    </subcellularLocation>
    <subcellularLocation>
        <location evidence="1">Nucleus</location>
    </subcellularLocation>
</comment>
<evidence type="ECO:0000256" key="5">
    <source>
        <dbReference type="ARBA" id="ARBA00023125"/>
    </source>
</evidence>
<feature type="domain" description="Core Histone H2A/H2B/H3" evidence="8">
    <location>
        <begin position="50"/>
        <end position="138"/>
    </location>
</feature>
<dbReference type="PANTHER" id="PTHR11426">
    <property type="entry name" value="HISTONE H3"/>
    <property type="match status" value="1"/>
</dbReference>
<keyword evidence="6" id="KW-0539">Nucleus</keyword>
<evidence type="ECO:0000256" key="1">
    <source>
        <dbReference type="ARBA" id="ARBA00004123"/>
    </source>
</evidence>
<comment type="similarity">
    <text evidence="3">Belongs to the histone H3 family.</text>
</comment>
<dbReference type="AlphaFoldDB" id="A0A8J8SYJ9"/>
<dbReference type="GO" id="GO:0046982">
    <property type="term" value="F:protein heterodimerization activity"/>
    <property type="evidence" value="ECO:0007669"/>
    <property type="project" value="InterPro"/>
</dbReference>
<dbReference type="GO" id="GO:0030527">
    <property type="term" value="F:structural constituent of chromatin"/>
    <property type="evidence" value="ECO:0007669"/>
    <property type="project" value="InterPro"/>
</dbReference>
<evidence type="ECO:0000256" key="2">
    <source>
        <dbReference type="ARBA" id="ARBA00004286"/>
    </source>
</evidence>
<dbReference type="CDD" id="cd22911">
    <property type="entry name" value="HFD_H3"/>
    <property type="match status" value="1"/>
</dbReference>
<dbReference type="Gene3D" id="1.10.20.10">
    <property type="entry name" value="Histone, subunit A"/>
    <property type="match status" value="1"/>
</dbReference>
<dbReference type="SUPFAM" id="SSF47113">
    <property type="entry name" value="Histone-fold"/>
    <property type="match status" value="1"/>
</dbReference>
<dbReference type="OrthoDB" id="428318at2759"/>
<gene>
    <name evidence="9" type="ORF">FGO68_gene3775</name>
</gene>
<dbReference type="InterPro" id="IPR007125">
    <property type="entry name" value="H2A/H2B/H3"/>
</dbReference>
<evidence type="ECO:0000256" key="7">
    <source>
        <dbReference type="ARBA" id="ARBA00023269"/>
    </source>
</evidence>
<dbReference type="InterPro" id="IPR009072">
    <property type="entry name" value="Histone-fold"/>
</dbReference>
<keyword evidence="10" id="KW-1185">Reference proteome</keyword>
<proteinExistence type="inferred from homology"/>
<dbReference type="SMART" id="SM00428">
    <property type="entry name" value="H3"/>
    <property type="match status" value="1"/>
</dbReference>
<evidence type="ECO:0000259" key="8">
    <source>
        <dbReference type="Pfam" id="PF00125"/>
    </source>
</evidence>
<keyword evidence="7" id="KW-0544">Nucleosome core</keyword>
<organism evidence="9 10">
    <name type="scientific">Halteria grandinella</name>
    <dbReference type="NCBI Taxonomy" id="5974"/>
    <lineage>
        <taxon>Eukaryota</taxon>
        <taxon>Sar</taxon>
        <taxon>Alveolata</taxon>
        <taxon>Ciliophora</taxon>
        <taxon>Intramacronucleata</taxon>
        <taxon>Spirotrichea</taxon>
        <taxon>Stichotrichia</taxon>
        <taxon>Sporadotrichida</taxon>
        <taxon>Halteriidae</taxon>
        <taxon>Halteria</taxon>
    </lineage>
</organism>
<protein>
    <recommendedName>
        <fullName evidence="8">Core Histone H2A/H2B/H3 domain-containing protein</fullName>
    </recommendedName>
</protein>
<evidence type="ECO:0000313" key="10">
    <source>
        <dbReference type="Proteomes" id="UP000785679"/>
    </source>
</evidence>
<dbReference type="GO" id="GO:0000786">
    <property type="term" value="C:nucleosome"/>
    <property type="evidence" value="ECO:0007669"/>
    <property type="project" value="UniProtKB-KW"/>
</dbReference>
<keyword evidence="4" id="KW-0158">Chromosome</keyword>
<evidence type="ECO:0000313" key="9">
    <source>
        <dbReference type="EMBL" id="TNV75350.1"/>
    </source>
</evidence>
<dbReference type="Proteomes" id="UP000785679">
    <property type="component" value="Unassembled WGS sequence"/>
</dbReference>
<dbReference type="InterPro" id="IPR000164">
    <property type="entry name" value="Histone_H3/CENP-A"/>
</dbReference>
<evidence type="ECO:0000256" key="6">
    <source>
        <dbReference type="ARBA" id="ARBA00023242"/>
    </source>
</evidence>
<dbReference type="GO" id="GO:0005634">
    <property type="term" value="C:nucleus"/>
    <property type="evidence" value="ECO:0007669"/>
    <property type="project" value="UniProtKB-SubCell"/>
</dbReference>
<comment type="caution">
    <text evidence="9">The sequence shown here is derived from an EMBL/GenBank/DDBJ whole genome shotgun (WGS) entry which is preliminary data.</text>
</comment>
<keyword evidence="5" id="KW-0238">DNA-binding</keyword>
<dbReference type="Pfam" id="PF00125">
    <property type="entry name" value="Histone"/>
    <property type="match status" value="1"/>
</dbReference>
<accession>A0A8J8SYJ9</accession>
<evidence type="ECO:0000256" key="3">
    <source>
        <dbReference type="ARBA" id="ARBA00010343"/>
    </source>
</evidence>
<dbReference type="PRINTS" id="PR00622">
    <property type="entry name" value="HISTONEH3"/>
</dbReference>
<reference evidence="9" key="1">
    <citation type="submission" date="2019-06" db="EMBL/GenBank/DDBJ databases">
        <authorList>
            <person name="Zheng W."/>
        </authorList>
    </citation>
    <scope>NUCLEOTIDE SEQUENCE</scope>
    <source>
        <strain evidence="9">QDHG01</strain>
    </source>
</reference>
<dbReference type="EMBL" id="RRYP01015781">
    <property type="protein sequence ID" value="TNV75350.1"/>
    <property type="molecule type" value="Genomic_DNA"/>
</dbReference>
<dbReference type="FunFam" id="1.10.20.10:FF:000085">
    <property type="entry name" value="Histone H3.2"/>
    <property type="match status" value="1"/>
</dbReference>
<name>A0A8J8SYJ9_HALGN</name>
<evidence type="ECO:0000256" key="4">
    <source>
        <dbReference type="ARBA" id="ARBA00022454"/>
    </source>
</evidence>
<sequence length="144" mass="16500">MPRIKHTHPTKRAIIKKEVIPLKKKKGGKSPKVVKLVNIGGMKKPRRYRPGTVALREIKRYQSSGELLIKKLPFQRVVRYIAEVYIGNGIRFQASSILAIQTAAEAYLISLMEDTNLCAVHAKRVTILPKDMQLAYRLREGRFY</sequence>